<proteinExistence type="predicted"/>
<dbReference type="AlphaFoldDB" id="A0A7W9F2Z9"/>
<evidence type="ECO:0000313" key="1">
    <source>
        <dbReference type="EMBL" id="MBB5730967.1"/>
    </source>
</evidence>
<dbReference type="OrthoDB" id="2077946at2"/>
<name>A0A7W9F2Z9_9SPHN</name>
<dbReference type="RefSeq" id="WP_157177959.1">
    <property type="nucleotide sequence ID" value="NZ_BMJP01000012.1"/>
</dbReference>
<dbReference type="Proteomes" id="UP000546701">
    <property type="component" value="Unassembled WGS sequence"/>
</dbReference>
<comment type="caution">
    <text evidence="1">The sequence shown here is derived from an EMBL/GenBank/DDBJ whole genome shotgun (WGS) entry which is preliminary data.</text>
</comment>
<dbReference type="InterPro" id="IPR029035">
    <property type="entry name" value="DHS-like_NAD/FAD-binding_dom"/>
</dbReference>
<reference evidence="1 2" key="1">
    <citation type="submission" date="2020-08" db="EMBL/GenBank/DDBJ databases">
        <title>Genomic Encyclopedia of Type Strains, Phase IV (KMG-IV): sequencing the most valuable type-strain genomes for metagenomic binning, comparative biology and taxonomic classification.</title>
        <authorList>
            <person name="Goeker M."/>
        </authorList>
    </citation>
    <scope>NUCLEOTIDE SEQUENCE [LARGE SCALE GENOMIC DNA]</scope>
    <source>
        <strain evidence="1 2">DSM 103336</strain>
    </source>
</reference>
<evidence type="ECO:0008006" key="3">
    <source>
        <dbReference type="Google" id="ProtNLM"/>
    </source>
</evidence>
<protein>
    <recommendedName>
        <fullName evidence="3">SIR2 family protein</fullName>
    </recommendedName>
</protein>
<evidence type="ECO:0000313" key="2">
    <source>
        <dbReference type="Proteomes" id="UP000546701"/>
    </source>
</evidence>
<dbReference type="EMBL" id="JACIJR010000014">
    <property type="protein sequence ID" value="MBB5730967.1"/>
    <property type="molecule type" value="Genomic_DNA"/>
</dbReference>
<keyword evidence="2" id="KW-1185">Reference proteome</keyword>
<sequence length="1188" mass="133559">MKRETETFLAKLSAIPDYPALRDVQNALWAVGEARGAAVMVGAGFSLNAERASGSTPAPPLWRDFTRRMTADLYASSPEDANTDPLRLAEEYRAALGQPALDAMIRELVPDRLWTPGGLHRELLSLPWADVLTTNWDTLLERAAAEDHDRAYEVVETVEAIARTRSPRIVKLHGTLPSHTPFIFAAEDYRTYPRHFSPFVNLAQQVMLENEMVLIGFSGDDPNFLQWAGWVRDQLGASARRIRLIGVLGLTAARRRLLESQNVTPIDLEPLVREIDPADRQRVATEVLLASLRNAKPEPPHRWNLHGERSGDEHDEMEPARLISIWSASRRAYPGWLLAPPRHRYQIRFAMERQLARLEAAFDQLDTRLRAGLAREIVWRCDVSLWDLPIWVATALPGLVTDPASGYDRRTRLEVNLSLASHARRRRDRDQFEQFCSAAEAEAQSADDNASIAYERCIEARDRLDYDIVSGLLPGVRGTDPAWTLRRASLQAFMRERRRAVTTAREALQELRRRRTRDRTSVWLISREAWAHLAVKQGWLDLPEEEADHGEWPHRYREHSCDPWDELTHFDQELQKQDRRDGPGSAVAEPRFEPGVRLRNHGLGGWLSSANLRAHDEMSRAVDMAGFIRLPGVDVIEERLQRAALMLGEEECDSWSVLRTVRDWSKGLINERFNRVAVARMQSDVVERQIQALRLAVEFGRARLQPGAGIDGERHNHWVEQIRRLMELLSRLTLRLDTDSAVEMFEWAQGLTLDAALNHWWLFEPLGNLLNRSFDAIDPAARDQQTLRILQIPLPGERGDQTMESYWPELVQRLDGSGSSVDRHGSAWRGRVTATISAIQTNTGLARSRGILRIYVLSKRGLLSSAEAEEAAAALWANVDHEKPHLPPAQELMSHIFLDLPEPSPGLADRAFRADVVERILCGSASHIDFESLGGAANAARPLNLSSQEAETIAALLLAWEPSDASRQFVLYNREEAFGRAHALARAVLPAISDLGATDELAKQVLAMARRAPAFLETLPILAQRHPASAEHAYREIRRAMGSRDVETAYSAWRAIYAWIKLDQDGVLALPGALPADVVASVAARREPALLPALQRAEELILSDRMDNRGHEFVVEALDILHSDTAYSNQEREGLRADTLTMVRAACVRLANALAVKGVSDDVVARWLDEAPDDPLPEVRYALALKPD</sequence>
<dbReference type="SUPFAM" id="SSF52467">
    <property type="entry name" value="DHS-like NAD/FAD-binding domain"/>
    <property type="match status" value="1"/>
</dbReference>
<accession>A0A7W9F2Z9</accession>
<organism evidence="1 2">
    <name type="scientific">Sphingomonas prati</name>
    <dbReference type="NCBI Taxonomy" id="1843237"/>
    <lineage>
        <taxon>Bacteria</taxon>
        <taxon>Pseudomonadati</taxon>
        <taxon>Pseudomonadota</taxon>
        <taxon>Alphaproteobacteria</taxon>
        <taxon>Sphingomonadales</taxon>
        <taxon>Sphingomonadaceae</taxon>
        <taxon>Sphingomonas</taxon>
    </lineage>
</organism>
<gene>
    <name evidence="1" type="ORF">FHS99_003475</name>
</gene>
<dbReference type="Pfam" id="PF13289">
    <property type="entry name" value="SIR2_2"/>
    <property type="match status" value="1"/>
</dbReference>